<proteinExistence type="predicted"/>
<sequence length="68" mass="7484">MSAERASAFQLAVGFFGFINAFNAAMQNAEKSSGLELYINTHWITSIVFFAGISRLTMIVSSYQLIIS</sequence>
<keyword evidence="1" id="KW-1133">Transmembrane helix</keyword>
<gene>
    <name evidence="2" type="ORF">SVUK_LOCUS16629</name>
</gene>
<name>A0A3P7J8E0_STRVU</name>
<accession>A0A3P7J8E0</accession>
<organism evidence="2 3">
    <name type="scientific">Strongylus vulgaris</name>
    <name type="common">Blood worm</name>
    <dbReference type="NCBI Taxonomy" id="40348"/>
    <lineage>
        <taxon>Eukaryota</taxon>
        <taxon>Metazoa</taxon>
        <taxon>Ecdysozoa</taxon>
        <taxon>Nematoda</taxon>
        <taxon>Chromadorea</taxon>
        <taxon>Rhabditida</taxon>
        <taxon>Rhabditina</taxon>
        <taxon>Rhabditomorpha</taxon>
        <taxon>Strongyloidea</taxon>
        <taxon>Strongylidae</taxon>
        <taxon>Strongylus</taxon>
    </lineage>
</organism>
<dbReference type="AlphaFoldDB" id="A0A3P7J8E0"/>
<dbReference type="EMBL" id="UYYB01113847">
    <property type="protein sequence ID" value="VDM81631.1"/>
    <property type="molecule type" value="Genomic_DNA"/>
</dbReference>
<keyword evidence="1" id="KW-0812">Transmembrane</keyword>
<dbReference type="Proteomes" id="UP000270094">
    <property type="component" value="Unassembled WGS sequence"/>
</dbReference>
<dbReference type="OrthoDB" id="10333817at2759"/>
<keyword evidence="1" id="KW-0472">Membrane</keyword>
<evidence type="ECO:0000313" key="2">
    <source>
        <dbReference type="EMBL" id="VDM81631.1"/>
    </source>
</evidence>
<reference evidence="2 3" key="1">
    <citation type="submission" date="2018-11" db="EMBL/GenBank/DDBJ databases">
        <authorList>
            <consortium name="Pathogen Informatics"/>
        </authorList>
    </citation>
    <scope>NUCLEOTIDE SEQUENCE [LARGE SCALE GENOMIC DNA]</scope>
</reference>
<protein>
    <submittedName>
        <fullName evidence="2">Uncharacterized protein</fullName>
    </submittedName>
</protein>
<feature type="transmembrane region" description="Helical" evidence="1">
    <location>
        <begin position="43"/>
        <end position="66"/>
    </location>
</feature>
<evidence type="ECO:0000256" key="1">
    <source>
        <dbReference type="SAM" id="Phobius"/>
    </source>
</evidence>
<keyword evidence="3" id="KW-1185">Reference proteome</keyword>
<evidence type="ECO:0000313" key="3">
    <source>
        <dbReference type="Proteomes" id="UP000270094"/>
    </source>
</evidence>